<protein>
    <recommendedName>
        <fullName evidence="1">DUF4326 domain-containing protein</fullName>
    </recommendedName>
</protein>
<comment type="caution">
    <text evidence="2">The sequence shown here is derived from an EMBL/GenBank/DDBJ whole genome shotgun (WGS) entry which is preliminary data.</text>
</comment>
<evidence type="ECO:0000259" key="1">
    <source>
        <dbReference type="Pfam" id="PF14216"/>
    </source>
</evidence>
<proteinExistence type="predicted"/>
<evidence type="ECO:0000313" key="2">
    <source>
        <dbReference type="EMBL" id="KFW98773.1"/>
    </source>
</evidence>
<accession>A0A093REB1</accession>
<organism evidence="2 3">
    <name type="scientific">Pectobacterium betavasculorum</name>
    <dbReference type="NCBI Taxonomy" id="55207"/>
    <lineage>
        <taxon>Bacteria</taxon>
        <taxon>Pseudomonadati</taxon>
        <taxon>Pseudomonadota</taxon>
        <taxon>Gammaproteobacteria</taxon>
        <taxon>Enterobacterales</taxon>
        <taxon>Pectobacteriaceae</taxon>
        <taxon>Pectobacterium</taxon>
    </lineage>
</organism>
<dbReference type="EMBL" id="JQHM01000026">
    <property type="protein sequence ID" value="KFW98773.1"/>
    <property type="molecule type" value="Genomic_DNA"/>
</dbReference>
<dbReference type="STRING" id="55207.KP22_21110"/>
<dbReference type="eggNOG" id="ENOG503002C">
    <property type="taxonomic scope" value="Bacteria"/>
</dbReference>
<reference evidence="2 3" key="1">
    <citation type="submission" date="2014-08" db="EMBL/GenBank/DDBJ databases">
        <title>Genome sequences of NCPPB Pectobacterium isolates.</title>
        <authorList>
            <person name="Glover R.H."/>
            <person name="Sapp M."/>
            <person name="Elphinstone J."/>
        </authorList>
    </citation>
    <scope>NUCLEOTIDE SEQUENCE [LARGE SCALE GENOMIC DNA]</scope>
    <source>
        <strain evidence="2 3">NCPPB 2795</strain>
    </source>
</reference>
<dbReference type="Proteomes" id="UP000032874">
    <property type="component" value="Unassembled WGS sequence"/>
</dbReference>
<gene>
    <name evidence="2" type="ORF">KP22_21110</name>
</gene>
<evidence type="ECO:0000313" key="3">
    <source>
        <dbReference type="Proteomes" id="UP000032874"/>
    </source>
</evidence>
<dbReference type="AlphaFoldDB" id="A0A093REB1"/>
<dbReference type="InterPro" id="IPR025475">
    <property type="entry name" value="DUF4326"/>
</dbReference>
<feature type="domain" description="DUF4326" evidence="1">
    <location>
        <begin position="6"/>
        <end position="84"/>
    </location>
</feature>
<name>A0A093REB1_9GAMM</name>
<sequence length="94" mass="10633">MTLVVNKDKGDKFDVYIGRGTIWGNPYQIGVDGDRDEVIRKFKYDFDKGFLKPFDNIEKNALSLKGKIIACHCKPYACHGDVIADYINSLDDGE</sequence>
<dbReference type="Pfam" id="PF14216">
    <property type="entry name" value="DUF4326"/>
    <property type="match status" value="1"/>
</dbReference>